<dbReference type="GO" id="GO:0016846">
    <property type="term" value="F:carbon-sulfur lyase activity"/>
    <property type="evidence" value="ECO:0007669"/>
    <property type="project" value="TreeGrafter"/>
</dbReference>
<dbReference type="InterPro" id="IPR015424">
    <property type="entry name" value="PyrdxlP-dep_Trfase"/>
</dbReference>
<name>E8UAV2_DEIML</name>
<dbReference type="InterPro" id="IPR015422">
    <property type="entry name" value="PyrdxlP-dep_Trfase_small"/>
</dbReference>
<sequence length="389" mass="41330">MSDAAYTPTTLAARAGEEAPTNPSRPLVEPIYQSTVYAFPDLDTLEASMAGDGSAFYYRNGTPNGATLERALATLERTEAALVAGSGMAAISAALLGVLKTGDHLIADERVYGVTVALLRDELPRLGILVTFVDATDPAQVEAAWQENTRVLHIENLTNPTLTAPDVPALAELAHARGGLLSVDSTFSSPALFRPAEHGADLVTHSVSKYLSGHSNAFGGGVAGRADLIALARTRLQRLGGTMSAFDAWMTLQGLKTLGLRMRAHAQNAQAVADVLENHPRVRRVHFPGLTSHPQFKRAHDLYPDGFTGMVALDVEDAPAFVRALNGRVPLAPSLADVCSTLSHPWSTSHRALGDDDKRRLGITPDLLRLSVGIEDIGDLLGDLENALA</sequence>
<feature type="region of interest" description="Disordered" evidence="5">
    <location>
        <begin position="1"/>
        <end position="26"/>
    </location>
</feature>
<dbReference type="RefSeq" id="WP_013557695.1">
    <property type="nucleotide sequence ID" value="NC_014958.1"/>
</dbReference>
<dbReference type="eggNOG" id="COG0626">
    <property type="taxonomic scope" value="Bacteria"/>
</dbReference>
<feature type="modified residue" description="N6-(pyridoxal phosphate)lysine" evidence="3">
    <location>
        <position position="209"/>
    </location>
</feature>
<protein>
    <submittedName>
        <fullName evidence="6">Cys/Met metabolism pyridoxal-phosphate-dependent protein</fullName>
    </submittedName>
</protein>
<evidence type="ECO:0000313" key="6">
    <source>
        <dbReference type="EMBL" id="ADV68191.1"/>
    </source>
</evidence>
<comment type="cofactor">
    <cofactor evidence="1 4">
        <name>pyridoxal 5'-phosphate</name>
        <dbReference type="ChEBI" id="CHEBI:597326"/>
    </cofactor>
</comment>
<keyword evidence="7" id="KW-1185">Reference proteome</keyword>
<dbReference type="EMBL" id="CP002454">
    <property type="protein sequence ID" value="ADV68191.1"/>
    <property type="molecule type" value="Genomic_DNA"/>
</dbReference>
<dbReference type="GO" id="GO:0005737">
    <property type="term" value="C:cytoplasm"/>
    <property type="evidence" value="ECO:0007669"/>
    <property type="project" value="TreeGrafter"/>
</dbReference>
<dbReference type="SUPFAM" id="SSF53383">
    <property type="entry name" value="PLP-dependent transferases"/>
    <property type="match status" value="1"/>
</dbReference>
<dbReference type="PANTHER" id="PTHR11808">
    <property type="entry name" value="TRANS-SULFURATION ENZYME FAMILY MEMBER"/>
    <property type="match status" value="1"/>
</dbReference>
<dbReference type="Proteomes" id="UP000008635">
    <property type="component" value="Chromosome"/>
</dbReference>
<dbReference type="PIRSF" id="PIRSF001434">
    <property type="entry name" value="CGS"/>
    <property type="match status" value="1"/>
</dbReference>
<organism evidence="6 7">
    <name type="scientific">Deinococcus maricopensis (strain DSM 21211 / LMG 22137 / NRRL B-23946 / LB-34)</name>
    <dbReference type="NCBI Taxonomy" id="709986"/>
    <lineage>
        <taxon>Bacteria</taxon>
        <taxon>Thermotogati</taxon>
        <taxon>Deinococcota</taxon>
        <taxon>Deinococci</taxon>
        <taxon>Deinococcales</taxon>
        <taxon>Deinococcaceae</taxon>
        <taxon>Deinococcus</taxon>
    </lineage>
</organism>
<gene>
    <name evidence="6" type="ordered locus">Deima_2557</name>
</gene>
<accession>E8UAV2</accession>
<evidence type="ECO:0000256" key="4">
    <source>
        <dbReference type="RuleBase" id="RU362118"/>
    </source>
</evidence>
<keyword evidence="2 3" id="KW-0663">Pyridoxal phosphate</keyword>
<dbReference type="Gene3D" id="3.90.1150.10">
    <property type="entry name" value="Aspartate Aminotransferase, domain 1"/>
    <property type="match status" value="1"/>
</dbReference>
<evidence type="ECO:0000313" key="7">
    <source>
        <dbReference type="Proteomes" id="UP000008635"/>
    </source>
</evidence>
<dbReference type="STRING" id="709986.Deima_2557"/>
<reference evidence="7" key="2">
    <citation type="submission" date="2011-01" db="EMBL/GenBank/DDBJ databases">
        <title>The complete genome of Deinococcus maricopensis DSM 21211.</title>
        <authorList>
            <consortium name="US DOE Joint Genome Institute (JGI-PGF)"/>
            <person name="Lucas S."/>
            <person name="Copeland A."/>
            <person name="Lapidus A."/>
            <person name="Goodwin L."/>
            <person name="Pitluck S."/>
            <person name="Kyrpides N."/>
            <person name="Mavromatis K."/>
            <person name="Pagani I."/>
            <person name="Ivanova N."/>
            <person name="Ovchinnikova G."/>
            <person name="Zeytun A."/>
            <person name="Detter J.C."/>
            <person name="Han C."/>
            <person name="Land M."/>
            <person name="Hauser L."/>
            <person name="Markowitz V."/>
            <person name="Cheng J.-F."/>
            <person name="Hugenholtz P."/>
            <person name="Woyke T."/>
            <person name="Wu D."/>
            <person name="Pukall R."/>
            <person name="Gehrich-Schroeter G."/>
            <person name="Brambilla E."/>
            <person name="Klenk H.-P."/>
            <person name="Eisen J.A."/>
        </authorList>
    </citation>
    <scope>NUCLEOTIDE SEQUENCE [LARGE SCALE GENOMIC DNA]</scope>
    <source>
        <strain evidence="7">DSM 21211 / LMG 22137 / NRRL B-23946 / LB-34</strain>
    </source>
</reference>
<dbReference type="GO" id="GO:0019346">
    <property type="term" value="P:transsulfuration"/>
    <property type="evidence" value="ECO:0007669"/>
    <property type="project" value="InterPro"/>
</dbReference>
<reference evidence="6 7" key="1">
    <citation type="journal article" date="2011" name="Stand. Genomic Sci.">
        <title>Complete genome sequence of Deinococcus maricopensis type strain (LB-34).</title>
        <authorList>
            <person name="Pukall R."/>
            <person name="Zeytun A."/>
            <person name="Lucas S."/>
            <person name="Lapidus A."/>
            <person name="Hammon N."/>
            <person name="Deshpande S."/>
            <person name="Nolan M."/>
            <person name="Cheng J.F."/>
            <person name="Pitluck S."/>
            <person name="Liolios K."/>
            <person name="Pagani I."/>
            <person name="Mikhailova N."/>
            <person name="Ivanova N."/>
            <person name="Mavromatis K."/>
            <person name="Pati A."/>
            <person name="Tapia R."/>
            <person name="Han C."/>
            <person name="Goodwin L."/>
            <person name="Chen A."/>
            <person name="Palaniappan K."/>
            <person name="Land M."/>
            <person name="Hauser L."/>
            <person name="Chang Y.J."/>
            <person name="Jeffries C.D."/>
            <person name="Brambilla E.M."/>
            <person name="Rohde M."/>
            <person name="Goker M."/>
            <person name="Detter J.C."/>
            <person name="Woyke T."/>
            <person name="Bristow J."/>
            <person name="Eisen J.A."/>
            <person name="Markowitz V."/>
            <person name="Hugenholtz P."/>
            <person name="Kyrpides N.C."/>
            <person name="Klenk H.P."/>
        </authorList>
    </citation>
    <scope>NUCLEOTIDE SEQUENCE [LARGE SCALE GENOMIC DNA]</scope>
    <source>
        <strain evidence="7">DSM 21211 / LMG 22137 / NRRL B-23946 / LB-34</strain>
    </source>
</reference>
<evidence type="ECO:0000256" key="5">
    <source>
        <dbReference type="SAM" id="MobiDB-lite"/>
    </source>
</evidence>
<dbReference type="Pfam" id="PF01053">
    <property type="entry name" value="Cys_Met_Meta_PP"/>
    <property type="match status" value="1"/>
</dbReference>
<dbReference type="AlphaFoldDB" id="E8UAV2"/>
<evidence type="ECO:0000256" key="3">
    <source>
        <dbReference type="PIRSR" id="PIRSR001434-2"/>
    </source>
</evidence>
<comment type="similarity">
    <text evidence="4">Belongs to the trans-sulfuration enzymes family.</text>
</comment>
<evidence type="ECO:0000256" key="1">
    <source>
        <dbReference type="ARBA" id="ARBA00001933"/>
    </source>
</evidence>
<dbReference type="FunFam" id="3.40.640.10:FF:000046">
    <property type="entry name" value="Cystathionine gamma-lyase"/>
    <property type="match status" value="1"/>
</dbReference>
<dbReference type="CDD" id="cd00614">
    <property type="entry name" value="CGS_like"/>
    <property type="match status" value="1"/>
</dbReference>
<dbReference type="KEGG" id="dmr:Deima_2557"/>
<dbReference type="HOGENOM" id="CLU_018986_2_0_0"/>
<proteinExistence type="inferred from homology"/>
<dbReference type="Gene3D" id="3.40.640.10">
    <property type="entry name" value="Type I PLP-dependent aspartate aminotransferase-like (Major domain)"/>
    <property type="match status" value="1"/>
</dbReference>
<evidence type="ECO:0000256" key="2">
    <source>
        <dbReference type="ARBA" id="ARBA00022898"/>
    </source>
</evidence>
<dbReference type="GO" id="GO:0030170">
    <property type="term" value="F:pyridoxal phosphate binding"/>
    <property type="evidence" value="ECO:0007669"/>
    <property type="project" value="InterPro"/>
</dbReference>
<dbReference type="OrthoDB" id="54490at2"/>
<dbReference type="InterPro" id="IPR000277">
    <property type="entry name" value="Cys/Met-Metab_PyrdxlP-dep_enz"/>
</dbReference>
<dbReference type="InterPro" id="IPR015421">
    <property type="entry name" value="PyrdxlP-dep_Trfase_major"/>
</dbReference>